<dbReference type="CDD" id="cd01627">
    <property type="entry name" value="HAD_TPP"/>
    <property type="match status" value="1"/>
</dbReference>
<dbReference type="GO" id="GO:0010508">
    <property type="term" value="P:positive regulation of autophagy"/>
    <property type="evidence" value="ECO:0007669"/>
    <property type="project" value="EnsemblFungi"/>
</dbReference>
<comment type="similarity">
    <text evidence="2">In the C-terminal section; belongs to the trehalose phosphatase family.</text>
</comment>
<gene>
    <name evidence="3" type="ORF">BABINDRAFT_163735</name>
</gene>
<dbReference type="InterPro" id="IPR023214">
    <property type="entry name" value="HAD_sf"/>
</dbReference>
<dbReference type="GO" id="GO:0034605">
    <property type="term" value="P:cellular response to heat"/>
    <property type="evidence" value="ECO:0007669"/>
    <property type="project" value="TreeGrafter"/>
</dbReference>
<dbReference type="RefSeq" id="XP_018982563.1">
    <property type="nucleotide sequence ID" value="XM_019130070.1"/>
</dbReference>
<dbReference type="Pfam" id="PF02358">
    <property type="entry name" value="Trehalose_PPase"/>
    <property type="match status" value="1"/>
</dbReference>
<accession>A0A1E3QHQ8</accession>
<dbReference type="GO" id="GO:0006995">
    <property type="term" value="P:cellular response to nitrogen starvation"/>
    <property type="evidence" value="ECO:0007669"/>
    <property type="project" value="EnsemblFungi"/>
</dbReference>
<dbReference type="FunFam" id="3.40.50.2000:FF:000036">
    <property type="entry name" value="Alpha,alpha-trehalose-phosphate synthase subunit Tps2"/>
    <property type="match status" value="1"/>
</dbReference>
<reference evidence="4" key="1">
    <citation type="submission" date="2016-05" db="EMBL/GenBank/DDBJ databases">
        <title>Comparative genomics of biotechnologically important yeasts.</title>
        <authorList>
            <consortium name="DOE Joint Genome Institute"/>
            <person name="Riley R."/>
            <person name="Haridas S."/>
            <person name="Wolfe K.H."/>
            <person name="Lopes M.R."/>
            <person name="Hittinger C.T."/>
            <person name="Goker M."/>
            <person name="Salamov A."/>
            <person name="Wisecaver J."/>
            <person name="Long T.M."/>
            <person name="Aerts A.L."/>
            <person name="Barry K."/>
            <person name="Choi C."/>
            <person name="Clum A."/>
            <person name="Coughlan A.Y."/>
            <person name="Deshpande S."/>
            <person name="Douglass A.P."/>
            <person name="Hanson S.J."/>
            <person name="Klenk H.-P."/>
            <person name="Labutti K."/>
            <person name="Lapidus A."/>
            <person name="Lindquist E."/>
            <person name="Lipzen A."/>
            <person name="Meier-Kolthoff J.P."/>
            <person name="Ohm R.A."/>
            <person name="Otillar R.P."/>
            <person name="Pangilinan J."/>
            <person name="Peng Y."/>
            <person name="Rokas A."/>
            <person name="Rosa C.A."/>
            <person name="Scheuner C."/>
            <person name="Sibirny A.A."/>
            <person name="Slot J.C."/>
            <person name="Stielow J.B."/>
            <person name="Sun H."/>
            <person name="Kurtzman C.P."/>
            <person name="Blackwell M."/>
            <person name="Grigoriev I.V."/>
            <person name="Jeffries T.W."/>
        </authorList>
    </citation>
    <scope>NUCLEOTIDE SEQUENCE [LARGE SCALE GENOMIC DNA]</scope>
    <source>
        <strain evidence="4">NRRL Y-12698</strain>
    </source>
</reference>
<dbReference type="EMBL" id="KV454442">
    <property type="protein sequence ID" value="ODQ77235.1"/>
    <property type="molecule type" value="Genomic_DNA"/>
</dbReference>
<keyword evidence="3" id="KW-0808">Transferase</keyword>
<dbReference type="SUPFAM" id="SSF56784">
    <property type="entry name" value="HAD-like"/>
    <property type="match status" value="1"/>
</dbReference>
<dbReference type="GeneID" id="30147923"/>
<protein>
    <submittedName>
        <fullName evidence="3">Glycosyltransferase family 20 protein</fullName>
    </submittedName>
</protein>
<dbReference type="Gene3D" id="3.30.70.1020">
    <property type="entry name" value="Trehalose-6-phosphate phosphatase related protein, domain 2"/>
    <property type="match status" value="1"/>
</dbReference>
<dbReference type="Proteomes" id="UP000094336">
    <property type="component" value="Unassembled WGS sequence"/>
</dbReference>
<dbReference type="PANTHER" id="PTHR10788">
    <property type="entry name" value="TREHALOSE-6-PHOSPHATE SYNTHASE"/>
    <property type="match status" value="1"/>
</dbReference>
<dbReference type="InterPro" id="IPR006379">
    <property type="entry name" value="HAD-SF_hydro_IIB"/>
</dbReference>
<comment type="similarity">
    <text evidence="1">In the N-terminal section; belongs to the glycosyltransferase 20 family.</text>
</comment>
<dbReference type="InterPro" id="IPR036412">
    <property type="entry name" value="HAD-like_sf"/>
</dbReference>
<dbReference type="Gene3D" id="3.40.50.1000">
    <property type="entry name" value="HAD superfamily/HAD-like"/>
    <property type="match status" value="1"/>
</dbReference>
<dbReference type="Gene3D" id="3.40.50.2000">
    <property type="entry name" value="Glycogen Phosphorylase B"/>
    <property type="match status" value="2"/>
</dbReference>
<dbReference type="InterPro" id="IPR001830">
    <property type="entry name" value="Glyco_trans_20"/>
</dbReference>
<evidence type="ECO:0000313" key="3">
    <source>
        <dbReference type="EMBL" id="ODQ77235.1"/>
    </source>
</evidence>
<dbReference type="GO" id="GO:0005829">
    <property type="term" value="C:cytosol"/>
    <property type="evidence" value="ECO:0007669"/>
    <property type="project" value="TreeGrafter"/>
</dbReference>
<proteinExistence type="inferred from homology"/>
<dbReference type="STRING" id="984486.A0A1E3QHQ8"/>
<dbReference type="GO" id="GO:0031505">
    <property type="term" value="P:fungal-type cell wall organization"/>
    <property type="evidence" value="ECO:0007669"/>
    <property type="project" value="TreeGrafter"/>
</dbReference>
<dbReference type="AlphaFoldDB" id="A0A1E3QHQ8"/>
<keyword evidence="4" id="KW-1185">Reference proteome</keyword>
<dbReference type="PANTHER" id="PTHR10788:SF123">
    <property type="entry name" value="TREHALOSE-PHOSPHATASE"/>
    <property type="match status" value="1"/>
</dbReference>
<dbReference type="NCBIfam" id="TIGR00685">
    <property type="entry name" value="T6PP"/>
    <property type="match status" value="1"/>
</dbReference>
<dbReference type="Pfam" id="PF00982">
    <property type="entry name" value="Glyco_transf_20"/>
    <property type="match status" value="1"/>
</dbReference>
<dbReference type="GO" id="GO:0004805">
    <property type="term" value="F:trehalose-phosphatase activity"/>
    <property type="evidence" value="ECO:0007669"/>
    <property type="project" value="EnsemblFungi"/>
</dbReference>
<dbReference type="GO" id="GO:0005992">
    <property type="term" value="P:trehalose biosynthetic process"/>
    <property type="evidence" value="ECO:0007669"/>
    <property type="project" value="EnsemblFungi"/>
</dbReference>
<sequence>MLSPTDPQFSGSSGRIINVTTTLPTQIYKNDETNGEWAIRPISGNSALYASHRFLESSSWETHIVGWTGELHYSTAIIPQHHGNASNTTHSNNNELEECVHASADRTETDPLYLSEAEKTAIERKLQPGEKTTVHPVWLLRKDQLRWRHYAEEFLWPVFHYIQPDPATMDGKFETEAWRDYVRFNEAYMQAIADVYQPGDIIWIHDYYLLLLPQLVRMRFPDARVGLYVHAPFPSSEYFRCLSRRKQLLDGMLGANQVGFQCASFVRHFISCCTRLLGCEATPSAVSAYGLDVAVFTLPIGVDVDYIQREAFLPAVDERLQAIRELYPGKKLIVGRDRLDAVRGVVQKLEAFEMFLSMYPEWRETVVLIQVSSPTYATSAKLERKVNELIASINGEYGLLEHTPVQHYQMRVMKEEYFALLRAADLSIVSSIRDGMSTTSLEFVVCQQGNSSPLILSEFTGTASVLKDAFLVNPWDAVGVSRSINECLLMSDEKKLARQTKLLAEVQANTVQLWTNAFVSRLMTSETVPLVTPALNRPLVLAEYRAANRRLFLFDYDGTLTPIVQDPAAATPSHKLDIYLDLLAEDPKNQVWIISGRDQAFLEKWMGGKNVGLSAEHGCFMKDLGSHEWVNLAAEIDMLWQKKVEAVFQKYTDRTPGTNIEMKKVAVTWHHRRADPDFGNYQAGECYRELMATIAITYDVEVMIGKANIEVRPKVLNKGEIVKRLVRANHGAKQGSAASMPEGDVADFVFCAGDDLTDEDMFRALSEVEIDRVQKGYTRNQWNGFGVHPVAVGPASKKTTATAHLVDPAAVIETIGLFTGHVSIFEAAGTVELDDRGHIAGSESSVRALSRTIASTKI</sequence>
<dbReference type="CDD" id="cd03788">
    <property type="entry name" value="GT20_TPS"/>
    <property type="match status" value="1"/>
</dbReference>
<dbReference type="NCBIfam" id="TIGR01484">
    <property type="entry name" value="HAD-SF-IIB"/>
    <property type="match status" value="1"/>
</dbReference>
<dbReference type="SUPFAM" id="SSF53756">
    <property type="entry name" value="UDP-Glycosyltransferase/glycogen phosphorylase"/>
    <property type="match status" value="1"/>
</dbReference>
<dbReference type="GO" id="GO:0005946">
    <property type="term" value="C:alpha,alpha-trehalose-phosphate synthase complex (UDP-forming)"/>
    <property type="evidence" value="ECO:0007669"/>
    <property type="project" value="EnsemblFungi"/>
</dbReference>
<evidence type="ECO:0000313" key="4">
    <source>
        <dbReference type="Proteomes" id="UP000094336"/>
    </source>
</evidence>
<name>A0A1E3QHQ8_9ASCO</name>
<dbReference type="GO" id="GO:0003825">
    <property type="term" value="F:alpha,alpha-trehalose-phosphate synthase (UDP-forming) activity"/>
    <property type="evidence" value="ECO:0007669"/>
    <property type="project" value="TreeGrafter"/>
</dbReference>
<evidence type="ECO:0000256" key="2">
    <source>
        <dbReference type="ARBA" id="ARBA00006330"/>
    </source>
</evidence>
<dbReference type="InterPro" id="IPR003337">
    <property type="entry name" value="Trehalose_PPase"/>
</dbReference>
<dbReference type="OrthoDB" id="755951at2759"/>
<evidence type="ECO:0000256" key="1">
    <source>
        <dbReference type="ARBA" id="ARBA00005409"/>
    </source>
</evidence>
<organism evidence="3 4">
    <name type="scientific">Babjeviella inositovora NRRL Y-12698</name>
    <dbReference type="NCBI Taxonomy" id="984486"/>
    <lineage>
        <taxon>Eukaryota</taxon>
        <taxon>Fungi</taxon>
        <taxon>Dikarya</taxon>
        <taxon>Ascomycota</taxon>
        <taxon>Saccharomycotina</taxon>
        <taxon>Pichiomycetes</taxon>
        <taxon>Serinales incertae sedis</taxon>
        <taxon>Babjeviella</taxon>
    </lineage>
</organism>